<dbReference type="EMBL" id="CM001022">
    <property type="protein sequence ID" value="EFQ22872.1"/>
    <property type="molecule type" value="Genomic_DNA"/>
</dbReference>
<proteinExistence type="predicted"/>
<evidence type="ECO:0000313" key="6">
    <source>
        <dbReference type="Proteomes" id="UP000005096"/>
    </source>
</evidence>
<dbReference type="Proteomes" id="UP000005096">
    <property type="component" value="Chromosome"/>
</dbReference>
<dbReference type="HOGENOM" id="CLU_005533_4_3_0"/>
<evidence type="ECO:0000256" key="1">
    <source>
        <dbReference type="ARBA" id="ARBA00022603"/>
    </source>
</evidence>
<evidence type="ECO:0000259" key="4">
    <source>
        <dbReference type="Pfam" id="PF00891"/>
    </source>
</evidence>
<dbReference type="SUPFAM" id="SSF53335">
    <property type="entry name" value="S-adenosyl-L-methionine-dependent methyltransferases"/>
    <property type="match status" value="1"/>
</dbReference>
<evidence type="ECO:0000313" key="5">
    <source>
        <dbReference type="EMBL" id="EFQ22872.1"/>
    </source>
</evidence>
<dbReference type="SUPFAM" id="SSF46785">
    <property type="entry name" value="Winged helix' DNA-binding domain"/>
    <property type="match status" value="1"/>
</dbReference>
<dbReference type="GO" id="GO:0032259">
    <property type="term" value="P:methylation"/>
    <property type="evidence" value="ECO:0007669"/>
    <property type="project" value="UniProtKB-KW"/>
</dbReference>
<sequence>MYKPRIAPRLAAQERPRALRTLQSVAEGLKVYETVASGLRCGLFDWLETRGETPREEVAEGLRIHGSLCRSYLQVFCDLGLLVKEPGDRYRNSALASEALVSTSPLYQGTWFLQSGTEGSRWRSLDSTLRMEEPPRGAFADGPSEPFIQALAQRALQGELQGVVRAVTEWKGFAQARELLDVGGGHGLYALALCQENRNLRATVLDKPHVIPFAEPYIAEAGLENRVQTRGGDAMEGELGGPYDLILVSHLLYKFRKELPDFLSRAAAALRPGGMLVSHHWFCRPGCTSSAPGIQDLEQCLQSFGHPLCHVETFLDLFREAGLEPLGEGVEIPGNLGPSLVHRACKPLGTPR</sequence>
<dbReference type="Gene3D" id="1.10.10.10">
    <property type="entry name" value="Winged helix-like DNA-binding domain superfamily/Winged helix DNA-binding domain"/>
    <property type="match status" value="1"/>
</dbReference>
<name>E3CZI0_9BACT</name>
<dbReference type="AlphaFoldDB" id="E3CZI0"/>
<dbReference type="InterPro" id="IPR029063">
    <property type="entry name" value="SAM-dependent_MTases_sf"/>
</dbReference>
<dbReference type="PaxDb" id="584708-Apau_0438"/>
<keyword evidence="1 5" id="KW-0489">Methyltransferase</keyword>
<dbReference type="PANTHER" id="PTHR43712">
    <property type="entry name" value="PUTATIVE (AFU_ORTHOLOGUE AFUA_4G14580)-RELATED"/>
    <property type="match status" value="1"/>
</dbReference>
<accession>E3CZI0</accession>
<dbReference type="Pfam" id="PF00891">
    <property type="entry name" value="Methyltransf_2"/>
    <property type="match status" value="1"/>
</dbReference>
<dbReference type="Gene3D" id="3.40.50.150">
    <property type="entry name" value="Vaccinia Virus protein VP39"/>
    <property type="match status" value="1"/>
</dbReference>
<evidence type="ECO:0000256" key="3">
    <source>
        <dbReference type="ARBA" id="ARBA00022691"/>
    </source>
</evidence>
<dbReference type="STRING" id="584708.Apau_0438"/>
<dbReference type="InterPro" id="IPR036388">
    <property type="entry name" value="WH-like_DNA-bd_sf"/>
</dbReference>
<keyword evidence="3" id="KW-0949">S-adenosyl-L-methionine</keyword>
<dbReference type="CDD" id="cd02440">
    <property type="entry name" value="AdoMet_MTases"/>
    <property type="match status" value="1"/>
</dbReference>
<dbReference type="InterPro" id="IPR001077">
    <property type="entry name" value="COMT_C"/>
</dbReference>
<protein>
    <submittedName>
        <fullName evidence="5">Methyltransferase type 12</fullName>
    </submittedName>
</protein>
<gene>
    <name evidence="5" type="ORF">Apau_0438</name>
</gene>
<keyword evidence="6" id="KW-1185">Reference proteome</keyword>
<dbReference type="OrthoDB" id="368786at2"/>
<organism evidence="5 6">
    <name type="scientific">Aminomonas paucivorans DSM 12260</name>
    <dbReference type="NCBI Taxonomy" id="584708"/>
    <lineage>
        <taxon>Bacteria</taxon>
        <taxon>Thermotogati</taxon>
        <taxon>Synergistota</taxon>
        <taxon>Synergistia</taxon>
        <taxon>Synergistales</taxon>
        <taxon>Synergistaceae</taxon>
        <taxon>Aminomonas</taxon>
    </lineage>
</organism>
<feature type="domain" description="O-methyltransferase C-terminal" evidence="4">
    <location>
        <begin position="145"/>
        <end position="277"/>
    </location>
</feature>
<evidence type="ECO:0000256" key="2">
    <source>
        <dbReference type="ARBA" id="ARBA00022679"/>
    </source>
</evidence>
<dbReference type="InterPro" id="IPR036390">
    <property type="entry name" value="WH_DNA-bd_sf"/>
</dbReference>
<reference evidence="5 6" key="1">
    <citation type="journal article" date="2010" name="Stand. Genomic Sci.">
        <title>Non-contiguous finished genome sequence of Aminomonas paucivorans type strain (GLU-3).</title>
        <authorList>
            <person name="Pitluck S."/>
            <person name="Yasawong M."/>
            <person name="Held B."/>
            <person name="Lapidus A."/>
            <person name="Nolan M."/>
            <person name="Copeland A."/>
            <person name="Lucas S."/>
            <person name="Del Rio T.G."/>
            <person name="Tice H."/>
            <person name="Cheng J.F."/>
            <person name="Chertkov O."/>
            <person name="Goodwin L."/>
            <person name="Tapia R."/>
            <person name="Han C."/>
            <person name="Liolios K."/>
            <person name="Ivanova N."/>
            <person name="Mavromatis K."/>
            <person name="Ovchinnikova G."/>
            <person name="Pati A."/>
            <person name="Chen A."/>
            <person name="Palaniappan K."/>
            <person name="Land M."/>
            <person name="Hauser L."/>
            <person name="Chang Y.J."/>
            <person name="Jeffries C.D."/>
            <person name="Pukall R."/>
            <person name="Spring S."/>
            <person name="Rohde M."/>
            <person name="Sikorski J."/>
            <person name="Goker M."/>
            <person name="Woyke T."/>
            <person name="Bristow J."/>
            <person name="Eisen J.A."/>
            <person name="Markowitz V."/>
            <person name="Hugenholtz P."/>
            <person name="Kyrpides N.C."/>
            <person name="Klenk H.P."/>
        </authorList>
    </citation>
    <scope>NUCLEOTIDE SEQUENCE [LARGE SCALE GENOMIC DNA]</scope>
    <source>
        <strain evidence="5 6">DSM 12260</strain>
    </source>
</reference>
<dbReference type="RefSeq" id="WP_006300022.1">
    <property type="nucleotide sequence ID" value="NZ_CM001022.1"/>
</dbReference>
<keyword evidence="2 5" id="KW-0808">Transferase</keyword>
<dbReference type="GO" id="GO:0008171">
    <property type="term" value="F:O-methyltransferase activity"/>
    <property type="evidence" value="ECO:0007669"/>
    <property type="project" value="InterPro"/>
</dbReference>
<dbReference type="PANTHER" id="PTHR43712:SF2">
    <property type="entry name" value="O-METHYLTRANSFERASE CICE"/>
    <property type="match status" value="1"/>
</dbReference>
<dbReference type="eggNOG" id="COG4122">
    <property type="taxonomic scope" value="Bacteria"/>
</dbReference>